<feature type="signal peptide" evidence="2">
    <location>
        <begin position="1"/>
        <end position="22"/>
    </location>
</feature>
<keyword evidence="5" id="KW-1185">Reference proteome</keyword>
<dbReference type="PANTHER" id="PTHR37273">
    <property type="entry name" value="CHROMOSOME 8, WHOLE GENOME SHOTGUN SEQUENCE"/>
    <property type="match status" value="1"/>
</dbReference>
<reference evidence="4 5" key="1">
    <citation type="journal article" date="2018" name="Mol. Biol. Evol.">
        <title>Broad Genomic Sampling Reveals a Smut Pathogenic Ancestry of the Fungal Clade Ustilaginomycotina.</title>
        <authorList>
            <person name="Kijpornyongpan T."/>
            <person name="Mondo S.J."/>
            <person name="Barry K."/>
            <person name="Sandor L."/>
            <person name="Lee J."/>
            <person name="Lipzen A."/>
            <person name="Pangilinan J."/>
            <person name="LaButti K."/>
            <person name="Hainaut M."/>
            <person name="Henrissat B."/>
            <person name="Grigoriev I.V."/>
            <person name="Spatafora J.W."/>
            <person name="Aime M.C."/>
        </authorList>
    </citation>
    <scope>NUCLEOTIDE SEQUENCE [LARGE SCALE GENOMIC DNA]</scope>
    <source>
        <strain evidence="4 5">MCA 3882</strain>
    </source>
</reference>
<dbReference type="Gene3D" id="2.30.110.10">
    <property type="entry name" value="Electron Transport, Fmn-binding Protein, Chain A"/>
    <property type="match status" value="1"/>
</dbReference>
<name>A0A316VFD4_9BASI</name>
<sequence>MKGIHKILAIAITAASSALAWGETREEVAQRARSLLVDPNNYAVGTLSTVYPTTYSDESLRGAVASGPEYFGSCFENGDLLMLAMPVSQNWRNTLFTKTKNATISISSSADPDVPDPRHTSIKSASKWDPSRPSWRRGMPSKQRITLFGHFERLIDKEEIEKVAPCYKNIHPDAKHWTPGSKDSPHVAFWTRFIVDKIYRVGGFGDESNIGWIDLDLWHKSVPDKHHTNIDTFSHSNEGSLSIETLFGESVDESPFYVQY</sequence>
<dbReference type="RefSeq" id="XP_025356326.1">
    <property type="nucleotide sequence ID" value="XM_025500417.1"/>
</dbReference>
<dbReference type="InterPro" id="IPR055343">
    <property type="entry name" value="CREG_beta-barrel"/>
</dbReference>
<feature type="domain" description="CREG-like beta-barrel" evidence="3">
    <location>
        <begin position="24"/>
        <end position="220"/>
    </location>
</feature>
<dbReference type="GeneID" id="37022198"/>
<evidence type="ECO:0000313" key="5">
    <source>
        <dbReference type="Proteomes" id="UP000245771"/>
    </source>
</evidence>
<evidence type="ECO:0000313" key="4">
    <source>
        <dbReference type="EMBL" id="PWN36024.1"/>
    </source>
</evidence>
<evidence type="ECO:0000256" key="2">
    <source>
        <dbReference type="SAM" id="SignalP"/>
    </source>
</evidence>
<proteinExistence type="predicted"/>
<evidence type="ECO:0000259" key="3">
    <source>
        <dbReference type="Pfam" id="PF13883"/>
    </source>
</evidence>
<dbReference type="InParanoid" id="A0A316VFD4"/>
<dbReference type="Pfam" id="PF13883">
    <property type="entry name" value="CREG_beta-barrel"/>
    <property type="match status" value="1"/>
</dbReference>
<protein>
    <recommendedName>
        <fullName evidence="3">CREG-like beta-barrel domain-containing protein</fullName>
    </recommendedName>
</protein>
<dbReference type="Proteomes" id="UP000245771">
    <property type="component" value="Unassembled WGS sequence"/>
</dbReference>
<feature type="region of interest" description="Disordered" evidence="1">
    <location>
        <begin position="106"/>
        <end position="137"/>
    </location>
</feature>
<dbReference type="PANTHER" id="PTHR37273:SF1">
    <property type="entry name" value="ADL397C-AP"/>
    <property type="match status" value="1"/>
</dbReference>
<dbReference type="SUPFAM" id="SSF50475">
    <property type="entry name" value="FMN-binding split barrel"/>
    <property type="match status" value="1"/>
</dbReference>
<dbReference type="AlphaFoldDB" id="A0A316VFD4"/>
<dbReference type="InterPro" id="IPR012349">
    <property type="entry name" value="Split_barrel_FMN-bd"/>
</dbReference>
<dbReference type="OrthoDB" id="2138282at2759"/>
<dbReference type="STRING" id="1280837.A0A316VFD4"/>
<evidence type="ECO:0000256" key="1">
    <source>
        <dbReference type="SAM" id="MobiDB-lite"/>
    </source>
</evidence>
<feature type="chain" id="PRO_5016390174" description="CREG-like beta-barrel domain-containing protein" evidence="2">
    <location>
        <begin position="23"/>
        <end position="260"/>
    </location>
</feature>
<keyword evidence="2" id="KW-0732">Signal</keyword>
<organism evidence="4 5">
    <name type="scientific">Meira miltonrushii</name>
    <dbReference type="NCBI Taxonomy" id="1280837"/>
    <lineage>
        <taxon>Eukaryota</taxon>
        <taxon>Fungi</taxon>
        <taxon>Dikarya</taxon>
        <taxon>Basidiomycota</taxon>
        <taxon>Ustilaginomycotina</taxon>
        <taxon>Exobasidiomycetes</taxon>
        <taxon>Exobasidiales</taxon>
        <taxon>Brachybasidiaceae</taxon>
        <taxon>Meira</taxon>
    </lineage>
</organism>
<dbReference type="EMBL" id="KZ819603">
    <property type="protein sequence ID" value="PWN36024.1"/>
    <property type="molecule type" value="Genomic_DNA"/>
</dbReference>
<gene>
    <name evidence="4" type="ORF">FA14DRAFT_172609</name>
</gene>
<accession>A0A316VFD4</accession>